<name>A0A6J6NI50_9ZZZZ</name>
<sequence>MSSSALAHELILGRYRALRPLGSGGMGHVWLARDEKTGLDVALKMVAREGKAGARAEREARAAAALRHPRCQRVFSLSRDTSHVYIAYEYIPGRTMREAMQAGELDDRGAVEVACQLLDALGHAHSRGIIHRDVKPANVLLAENTTIDARLLDFGLAQMAEFDTLTAVGDVPGTLAYVSPERLRGDNATAAADIWAVGVMLWESLAGRHPFRDSGTAETTRRIRSGAPPLEDMRPDLPEALRVAIGRALDLSPERRPDAKSLADELRNLPRRRKGHAAAPKSVRPSAAIDLAPAALASRAAPAALAALWTGWITATLPFYPASWPAGIAAAAAALAFLRPRAGLATALGIALFPLANISLGLALAYAFVALGWLALFWRSPKFGLAFAVGPVLATVGLLPLAPILVQTVPGRARKAYTTAMAVLVAAAVAGFRHGTLPFTDQPAPLGLGIAGSDRPGAVASAIWQFLTVHPTLITEAVVLAGAAMALPLVRRKGPWPAVFYGAALLAATTLLAPTSTVIPLVVAAWISAAALTLERLRTPSPLH</sequence>
<feature type="domain" description="Protein kinase" evidence="7">
    <location>
        <begin position="15"/>
        <end position="279"/>
    </location>
</feature>
<evidence type="ECO:0000259" key="7">
    <source>
        <dbReference type="PROSITE" id="PS50011"/>
    </source>
</evidence>
<dbReference type="EMBL" id="CAEZXP010000001">
    <property type="protein sequence ID" value="CAB4684568.1"/>
    <property type="molecule type" value="Genomic_DNA"/>
</dbReference>
<feature type="transmembrane region" description="Helical" evidence="6">
    <location>
        <begin position="462"/>
        <end position="487"/>
    </location>
</feature>
<evidence type="ECO:0000256" key="4">
    <source>
        <dbReference type="ARBA" id="ARBA00022840"/>
    </source>
</evidence>
<dbReference type="InterPro" id="IPR017441">
    <property type="entry name" value="Protein_kinase_ATP_BS"/>
</dbReference>
<dbReference type="Gene3D" id="3.30.200.20">
    <property type="entry name" value="Phosphorylase Kinase, domain 1"/>
    <property type="match status" value="1"/>
</dbReference>
<dbReference type="PANTHER" id="PTHR43289">
    <property type="entry name" value="MITOGEN-ACTIVATED PROTEIN KINASE KINASE KINASE 20-RELATED"/>
    <property type="match status" value="1"/>
</dbReference>
<dbReference type="GO" id="GO:0004674">
    <property type="term" value="F:protein serine/threonine kinase activity"/>
    <property type="evidence" value="ECO:0007669"/>
    <property type="project" value="TreeGrafter"/>
</dbReference>
<dbReference type="SMART" id="SM00220">
    <property type="entry name" value="S_TKc"/>
    <property type="match status" value="1"/>
</dbReference>
<evidence type="ECO:0000256" key="1">
    <source>
        <dbReference type="ARBA" id="ARBA00022679"/>
    </source>
</evidence>
<protein>
    <submittedName>
        <fullName evidence="8">Unannotated protein</fullName>
    </submittedName>
</protein>
<dbReference type="PROSITE" id="PS00108">
    <property type="entry name" value="PROTEIN_KINASE_ST"/>
    <property type="match status" value="1"/>
</dbReference>
<dbReference type="Gene3D" id="1.10.510.10">
    <property type="entry name" value="Transferase(Phosphotransferase) domain 1"/>
    <property type="match status" value="1"/>
</dbReference>
<accession>A0A6J6NI50</accession>
<feature type="transmembrane region" description="Helical" evidence="6">
    <location>
        <begin position="499"/>
        <end position="527"/>
    </location>
</feature>
<keyword evidence="3" id="KW-0418">Kinase</keyword>
<feature type="region of interest" description="Disordered" evidence="5">
    <location>
        <begin position="212"/>
        <end position="231"/>
    </location>
</feature>
<organism evidence="8">
    <name type="scientific">freshwater metagenome</name>
    <dbReference type="NCBI Taxonomy" id="449393"/>
    <lineage>
        <taxon>unclassified sequences</taxon>
        <taxon>metagenomes</taxon>
        <taxon>ecological metagenomes</taxon>
    </lineage>
</organism>
<feature type="transmembrane region" description="Helical" evidence="6">
    <location>
        <begin position="319"/>
        <end position="338"/>
    </location>
</feature>
<dbReference type="PROSITE" id="PS50011">
    <property type="entry name" value="PROTEIN_KINASE_DOM"/>
    <property type="match status" value="1"/>
</dbReference>
<feature type="transmembrane region" description="Helical" evidence="6">
    <location>
        <begin position="383"/>
        <end position="405"/>
    </location>
</feature>
<keyword evidence="6" id="KW-1133">Transmembrane helix</keyword>
<keyword evidence="6" id="KW-0812">Transmembrane</keyword>
<dbReference type="InterPro" id="IPR011009">
    <property type="entry name" value="Kinase-like_dom_sf"/>
</dbReference>
<feature type="compositionally biased region" description="Basic and acidic residues" evidence="5">
    <location>
        <begin position="255"/>
        <end position="268"/>
    </location>
</feature>
<keyword evidence="1" id="KW-0808">Transferase</keyword>
<dbReference type="AlphaFoldDB" id="A0A6J6NI50"/>
<evidence type="ECO:0000256" key="3">
    <source>
        <dbReference type="ARBA" id="ARBA00022777"/>
    </source>
</evidence>
<evidence type="ECO:0000313" key="8">
    <source>
        <dbReference type="EMBL" id="CAB4684568.1"/>
    </source>
</evidence>
<reference evidence="8" key="1">
    <citation type="submission" date="2020-05" db="EMBL/GenBank/DDBJ databases">
        <authorList>
            <person name="Chiriac C."/>
            <person name="Salcher M."/>
            <person name="Ghai R."/>
            <person name="Kavagutti S V."/>
        </authorList>
    </citation>
    <scope>NUCLEOTIDE SEQUENCE</scope>
</reference>
<dbReference type="PANTHER" id="PTHR43289:SF6">
    <property type="entry name" value="SERINE_THREONINE-PROTEIN KINASE NEKL-3"/>
    <property type="match status" value="1"/>
</dbReference>
<keyword evidence="2" id="KW-0547">Nucleotide-binding</keyword>
<dbReference type="InterPro" id="IPR000719">
    <property type="entry name" value="Prot_kinase_dom"/>
</dbReference>
<evidence type="ECO:0000256" key="2">
    <source>
        <dbReference type="ARBA" id="ARBA00022741"/>
    </source>
</evidence>
<proteinExistence type="predicted"/>
<dbReference type="Pfam" id="PF00069">
    <property type="entry name" value="Pkinase"/>
    <property type="match status" value="1"/>
</dbReference>
<gene>
    <name evidence="8" type="ORF">UFOPK2399_00188</name>
</gene>
<feature type="region of interest" description="Disordered" evidence="5">
    <location>
        <begin position="255"/>
        <end position="281"/>
    </location>
</feature>
<keyword evidence="6" id="KW-0472">Membrane</keyword>
<feature type="transmembrane region" description="Helical" evidence="6">
    <location>
        <begin position="350"/>
        <end position="377"/>
    </location>
</feature>
<evidence type="ECO:0000256" key="6">
    <source>
        <dbReference type="SAM" id="Phobius"/>
    </source>
</evidence>
<dbReference type="CDD" id="cd14014">
    <property type="entry name" value="STKc_PknB_like"/>
    <property type="match status" value="1"/>
</dbReference>
<feature type="transmembrane region" description="Helical" evidence="6">
    <location>
        <begin position="417"/>
        <end position="435"/>
    </location>
</feature>
<keyword evidence="4" id="KW-0067">ATP-binding</keyword>
<dbReference type="GO" id="GO:0005524">
    <property type="term" value="F:ATP binding"/>
    <property type="evidence" value="ECO:0007669"/>
    <property type="project" value="UniProtKB-KW"/>
</dbReference>
<dbReference type="PROSITE" id="PS00107">
    <property type="entry name" value="PROTEIN_KINASE_ATP"/>
    <property type="match status" value="1"/>
</dbReference>
<dbReference type="InterPro" id="IPR008271">
    <property type="entry name" value="Ser/Thr_kinase_AS"/>
</dbReference>
<dbReference type="SUPFAM" id="SSF56112">
    <property type="entry name" value="Protein kinase-like (PK-like)"/>
    <property type="match status" value="1"/>
</dbReference>
<evidence type="ECO:0000256" key="5">
    <source>
        <dbReference type="SAM" id="MobiDB-lite"/>
    </source>
</evidence>